<evidence type="ECO:0000256" key="1">
    <source>
        <dbReference type="ARBA" id="ARBA00022737"/>
    </source>
</evidence>
<dbReference type="OMA" id="YISTIAH"/>
<dbReference type="PANTHER" id="PTHR24104:SF25">
    <property type="entry name" value="PROTEIN LIN-41"/>
    <property type="match status" value="1"/>
</dbReference>
<dbReference type="OrthoDB" id="10039644at2759"/>
<organism evidence="4 5">
    <name type="scientific">Naegleria fowleri</name>
    <name type="common">Brain eating amoeba</name>
    <dbReference type="NCBI Taxonomy" id="5763"/>
    <lineage>
        <taxon>Eukaryota</taxon>
        <taxon>Discoba</taxon>
        <taxon>Heterolobosea</taxon>
        <taxon>Tetramitia</taxon>
        <taxon>Eutetramitia</taxon>
        <taxon>Vahlkampfiidae</taxon>
        <taxon>Naegleria</taxon>
    </lineage>
</organism>
<reference evidence="4 5" key="1">
    <citation type="journal article" date="2019" name="Sci. Rep.">
        <title>Nanopore sequencing improves the draft genome of the human pathogenic amoeba Naegleria fowleri.</title>
        <authorList>
            <person name="Liechti N."/>
            <person name="Schurch N."/>
            <person name="Bruggmann R."/>
            <person name="Wittwer M."/>
        </authorList>
    </citation>
    <scope>NUCLEOTIDE SEQUENCE [LARGE SCALE GENOMIC DNA]</scope>
    <source>
        <strain evidence="4 5">ATCC 30894</strain>
    </source>
</reference>
<dbReference type="VEuPathDB" id="AmoebaDB:NfTy_030680"/>
<proteinExistence type="predicted"/>
<dbReference type="GeneID" id="68108625"/>
<dbReference type="VEuPathDB" id="AmoebaDB:NF0113330"/>
<dbReference type="RefSeq" id="XP_044564256.1">
    <property type="nucleotide sequence ID" value="XM_044704488.1"/>
</dbReference>
<dbReference type="AlphaFoldDB" id="A0A6A5BNF2"/>
<evidence type="ECO:0000313" key="4">
    <source>
        <dbReference type="EMBL" id="KAF0979543.1"/>
    </source>
</evidence>
<protein>
    <recommendedName>
        <fullName evidence="6">SMP-30/Gluconolactonase/LRE-like region domain-containing protein</fullName>
    </recommendedName>
</protein>
<dbReference type="Proteomes" id="UP000444721">
    <property type="component" value="Unassembled WGS sequence"/>
</dbReference>
<dbReference type="SUPFAM" id="SSF63825">
    <property type="entry name" value="YWTD domain"/>
    <property type="match status" value="1"/>
</dbReference>
<dbReference type="EMBL" id="VFQX01000024">
    <property type="protein sequence ID" value="KAF0979543.1"/>
    <property type="molecule type" value="Genomic_DNA"/>
</dbReference>
<comment type="caution">
    <text evidence="4">The sequence shown here is derived from an EMBL/GenBank/DDBJ whole genome shotgun (WGS) entry which is preliminary data.</text>
</comment>
<dbReference type="InterPro" id="IPR001258">
    <property type="entry name" value="NHL_repeat"/>
</dbReference>
<keyword evidence="1" id="KW-0677">Repeat</keyword>
<evidence type="ECO:0000313" key="5">
    <source>
        <dbReference type="Proteomes" id="UP000444721"/>
    </source>
</evidence>
<gene>
    <name evidence="4" type="ORF">FDP41_001407</name>
</gene>
<dbReference type="InterPro" id="IPR011042">
    <property type="entry name" value="6-blade_b-propeller_TolB-like"/>
</dbReference>
<evidence type="ECO:0000256" key="3">
    <source>
        <dbReference type="SAM" id="MobiDB-lite"/>
    </source>
</evidence>
<keyword evidence="5" id="KW-1185">Reference proteome</keyword>
<sequence length="295" mass="33502">MKGLSTTSSTTGTTSTTSSTTTTTTNEDENRHMPSSMTWDQETIQMACTYPSVIVTTDMYSYYTIEKFIMCPTLYEPNVRTATRLSNHRSRMWKCTSSEFNALRGLCVDHSSRRLFVSDRDASKIRVLSSRDGHLLKSFAFNAPTDLAFYEGNLFVCEKSTNGVHIVSSIDGSILRSIAVGCFNYPRGVVVDPNTKHIIVSDSDHHKIKVFNWTGEMLEEFQHVPGSTHSNLLNTPFGLSLDDHAGFLYVADCYNYMIQVFHYNARWYKNEKRFKDLLKSSKQEQFSDLIVIIVP</sequence>
<dbReference type="PROSITE" id="PS51125">
    <property type="entry name" value="NHL"/>
    <property type="match status" value="1"/>
</dbReference>
<dbReference type="Pfam" id="PF01436">
    <property type="entry name" value="NHL"/>
    <property type="match status" value="1"/>
</dbReference>
<dbReference type="PANTHER" id="PTHR24104">
    <property type="entry name" value="E3 UBIQUITIN-PROTEIN LIGASE NHLRC1-RELATED"/>
    <property type="match status" value="1"/>
</dbReference>
<evidence type="ECO:0000256" key="2">
    <source>
        <dbReference type="PROSITE-ProRule" id="PRU00504"/>
    </source>
</evidence>
<accession>A0A6A5BNF2</accession>
<feature type="repeat" description="NHL" evidence="2">
    <location>
        <begin position="183"/>
        <end position="214"/>
    </location>
</feature>
<dbReference type="GO" id="GO:0008270">
    <property type="term" value="F:zinc ion binding"/>
    <property type="evidence" value="ECO:0007669"/>
    <property type="project" value="UniProtKB-KW"/>
</dbReference>
<name>A0A6A5BNF2_NAEFO</name>
<dbReference type="Gene3D" id="2.120.10.30">
    <property type="entry name" value="TolB, C-terminal domain"/>
    <property type="match status" value="1"/>
</dbReference>
<dbReference type="InterPro" id="IPR050952">
    <property type="entry name" value="TRIM-NHL_E3_ligases"/>
</dbReference>
<dbReference type="VEuPathDB" id="AmoebaDB:FDP41_001407"/>
<feature type="region of interest" description="Disordered" evidence="3">
    <location>
        <begin position="1"/>
        <end position="36"/>
    </location>
</feature>
<feature type="compositionally biased region" description="Low complexity" evidence="3">
    <location>
        <begin position="1"/>
        <end position="25"/>
    </location>
</feature>
<dbReference type="CDD" id="cd05819">
    <property type="entry name" value="NHL"/>
    <property type="match status" value="1"/>
</dbReference>
<evidence type="ECO:0008006" key="6">
    <source>
        <dbReference type="Google" id="ProtNLM"/>
    </source>
</evidence>